<dbReference type="Proteomes" id="UP000308430">
    <property type="component" value="Unassembled WGS sequence"/>
</dbReference>
<dbReference type="AlphaFoldDB" id="A0A4S4ARB3"/>
<dbReference type="RefSeq" id="WP_136349707.1">
    <property type="nucleotide sequence ID" value="NZ_SSOC01000007.1"/>
</dbReference>
<evidence type="ECO:0000313" key="3">
    <source>
        <dbReference type="Proteomes" id="UP000308430"/>
    </source>
</evidence>
<dbReference type="OrthoDB" id="9795530at2"/>
<comment type="caution">
    <text evidence="2">The sequence shown here is derived from an EMBL/GenBank/DDBJ whole genome shotgun (WGS) entry which is preliminary data.</text>
</comment>
<dbReference type="InterPro" id="IPR013783">
    <property type="entry name" value="Ig-like_fold"/>
</dbReference>
<protein>
    <submittedName>
        <fullName evidence="2">Thiosulfate oxidation carrier complex protein SoxZ</fullName>
    </submittedName>
</protein>
<dbReference type="Gene3D" id="2.60.40.10">
    <property type="entry name" value="Immunoglobulins"/>
    <property type="match status" value="1"/>
</dbReference>
<feature type="domain" description="Sulphur oxidation protein SoxZ" evidence="1">
    <location>
        <begin position="9"/>
        <end position="100"/>
    </location>
</feature>
<dbReference type="InterPro" id="IPR014880">
    <property type="entry name" value="SoxZ_dom"/>
</dbReference>
<dbReference type="SUPFAM" id="SSF81296">
    <property type="entry name" value="E set domains"/>
    <property type="match status" value="1"/>
</dbReference>
<dbReference type="NCBIfam" id="TIGR04490">
    <property type="entry name" value="SoxZ_true"/>
    <property type="match status" value="1"/>
</dbReference>
<accession>A0A4S4ARB3</accession>
<dbReference type="EMBL" id="SSOC01000007">
    <property type="protein sequence ID" value="THF62285.1"/>
    <property type="molecule type" value="Genomic_DNA"/>
</dbReference>
<organism evidence="2 3">
    <name type="scientific">Pseudothauera nasutitermitis</name>
    <dbReference type="NCBI Taxonomy" id="2565930"/>
    <lineage>
        <taxon>Bacteria</taxon>
        <taxon>Pseudomonadati</taxon>
        <taxon>Pseudomonadota</taxon>
        <taxon>Betaproteobacteria</taxon>
        <taxon>Rhodocyclales</taxon>
        <taxon>Zoogloeaceae</taxon>
        <taxon>Pseudothauera</taxon>
    </lineage>
</organism>
<dbReference type="Pfam" id="PF08770">
    <property type="entry name" value="SoxZ"/>
    <property type="match status" value="1"/>
</dbReference>
<name>A0A4S4ARB3_9RHOO</name>
<dbReference type="InterPro" id="IPR030995">
    <property type="entry name" value="SoxZ"/>
</dbReference>
<reference evidence="2 3" key="1">
    <citation type="submission" date="2019-04" db="EMBL/GenBank/DDBJ databases">
        <title>Azoarcus nasutitermitis sp. nov. isolated from termite nest.</title>
        <authorList>
            <person name="Lin S.-Y."/>
            <person name="Hameed A."/>
            <person name="Hsu Y.-H."/>
            <person name="Young C.-C."/>
        </authorList>
    </citation>
    <scope>NUCLEOTIDE SEQUENCE [LARGE SCALE GENOMIC DNA]</scope>
    <source>
        <strain evidence="2 3">CC-YHH838</strain>
    </source>
</reference>
<gene>
    <name evidence="2" type="primary">soxZ</name>
    <name evidence="2" type="ORF">E6C76_18325</name>
</gene>
<evidence type="ECO:0000313" key="2">
    <source>
        <dbReference type="EMBL" id="THF62285.1"/>
    </source>
</evidence>
<sequence length="103" mass="11237">MSNEIRIRAMVRNGAGEIRVLMPHPMESGLRRGPSGDLIPAHYIRDLLVEHNGKVIVRGQLGPAVSPNPLFAFYLDSAKAGDRVKVSWTDNQGQQASQEAAFG</sequence>
<proteinExistence type="predicted"/>
<evidence type="ECO:0000259" key="1">
    <source>
        <dbReference type="Pfam" id="PF08770"/>
    </source>
</evidence>
<dbReference type="InterPro" id="IPR014756">
    <property type="entry name" value="Ig_E-set"/>
</dbReference>
<keyword evidence="3" id="KW-1185">Reference proteome</keyword>